<evidence type="ECO:0000256" key="7">
    <source>
        <dbReference type="ARBA" id="ARBA00023136"/>
    </source>
</evidence>
<dbReference type="RefSeq" id="WP_377316771.1">
    <property type="nucleotide sequence ID" value="NZ_JBHUIY010000022.1"/>
</dbReference>
<keyword evidence="11" id="KW-1185">Reference proteome</keyword>
<evidence type="ECO:0000256" key="1">
    <source>
        <dbReference type="ARBA" id="ARBA00022475"/>
    </source>
</evidence>
<dbReference type="Proteomes" id="UP001597296">
    <property type="component" value="Unassembled WGS sequence"/>
</dbReference>
<dbReference type="InterPro" id="IPR029044">
    <property type="entry name" value="Nucleotide-diphossugar_trans"/>
</dbReference>
<dbReference type="Pfam" id="PF00535">
    <property type="entry name" value="Glycos_transf_2"/>
    <property type="match status" value="1"/>
</dbReference>
<keyword evidence="7 8" id="KW-0472">Membrane</keyword>
<keyword evidence="5" id="KW-0448">Lipopolysaccharide biosynthesis</keyword>
<evidence type="ECO:0000256" key="8">
    <source>
        <dbReference type="SAM" id="Phobius"/>
    </source>
</evidence>
<dbReference type="EC" id="2.4.-.-" evidence="10"/>
<comment type="caution">
    <text evidence="10">The sequence shown here is derived from an EMBL/GenBank/DDBJ whole genome shotgun (WGS) entry which is preliminary data.</text>
</comment>
<dbReference type="InterPro" id="IPR050256">
    <property type="entry name" value="Glycosyltransferase_2"/>
</dbReference>
<dbReference type="GO" id="GO:0016757">
    <property type="term" value="F:glycosyltransferase activity"/>
    <property type="evidence" value="ECO:0007669"/>
    <property type="project" value="UniProtKB-KW"/>
</dbReference>
<protein>
    <submittedName>
        <fullName evidence="10">Glycosyltransferase family 2 protein</fullName>
        <ecNumber evidence="10">2.4.-.-</ecNumber>
    </submittedName>
</protein>
<dbReference type="CDD" id="cd04187">
    <property type="entry name" value="DPM1_like_bac"/>
    <property type="match status" value="1"/>
</dbReference>
<dbReference type="Gene3D" id="3.90.550.10">
    <property type="entry name" value="Spore Coat Polysaccharide Biosynthesis Protein SpsA, Chain A"/>
    <property type="match status" value="1"/>
</dbReference>
<keyword evidence="3 10" id="KW-0808">Transferase</keyword>
<organism evidence="10 11">
    <name type="scientific">Phaeospirillum tilakii</name>
    <dbReference type="NCBI Taxonomy" id="741673"/>
    <lineage>
        <taxon>Bacteria</taxon>
        <taxon>Pseudomonadati</taxon>
        <taxon>Pseudomonadota</taxon>
        <taxon>Alphaproteobacteria</taxon>
        <taxon>Rhodospirillales</taxon>
        <taxon>Rhodospirillaceae</taxon>
        <taxon>Phaeospirillum</taxon>
    </lineage>
</organism>
<dbReference type="SUPFAM" id="SSF53448">
    <property type="entry name" value="Nucleotide-diphospho-sugar transferases"/>
    <property type="match status" value="1"/>
</dbReference>
<evidence type="ECO:0000256" key="4">
    <source>
        <dbReference type="ARBA" id="ARBA00022692"/>
    </source>
</evidence>
<keyword evidence="6 8" id="KW-1133">Transmembrane helix</keyword>
<name>A0ABW5CB63_9PROT</name>
<reference evidence="11" key="1">
    <citation type="journal article" date="2019" name="Int. J. Syst. Evol. Microbiol.">
        <title>The Global Catalogue of Microorganisms (GCM) 10K type strain sequencing project: providing services to taxonomists for standard genome sequencing and annotation.</title>
        <authorList>
            <consortium name="The Broad Institute Genomics Platform"/>
            <consortium name="The Broad Institute Genome Sequencing Center for Infectious Disease"/>
            <person name="Wu L."/>
            <person name="Ma J."/>
        </authorList>
    </citation>
    <scope>NUCLEOTIDE SEQUENCE [LARGE SCALE GENOMIC DNA]</scope>
    <source>
        <strain evidence="11">KCTC 15012</strain>
    </source>
</reference>
<keyword evidence="1" id="KW-1003">Cell membrane</keyword>
<gene>
    <name evidence="10" type="ORF">ACFSNB_11850</name>
</gene>
<accession>A0ABW5CB63</accession>
<dbReference type="PANTHER" id="PTHR48090">
    <property type="entry name" value="UNDECAPRENYL-PHOSPHATE 4-DEOXY-4-FORMAMIDO-L-ARABINOSE TRANSFERASE-RELATED"/>
    <property type="match status" value="1"/>
</dbReference>
<sequence>MLSIISPLYNERDNVRPLYQAVVAALDGVGRPYELILVNDGSTDGTADELAALAATDPRLKVINFRRNHGQTAAMMAGIDAASGEILIPLDGDLQNDPADIPALLAKLEEGYDVVSGWRFNRQDAALRRNLPSRIANWLISRISGVHLHDYGCSLKAYRREVLEGVRLYGEMHRFVPIYASWQGARVTELPVRHHPRRFGQSKYGLERIGKVLLDLMLVKFMGDFTTKPIYVFGAAGLFSLALGVLSFLYACGLKLFEGVSFILTPLPLLSVFATLMGMMFVLLGFLAEMLVRVYYEAQGKPTYLIRDSINFDRPGQPGRSED</sequence>
<dbReference type="InterPro" id="IPR001173">
    <property type="entry name" value="Glyco_trans_2-like"/>
</dbReference>
<keyword evidence="4 8" id="KW-0812">Transmembrane</keyword>
<evidence type="ECO:0000313" key="11">
    <source>
        <dbReference type="Proteomes" id="UP001597296"/>
    </source>
</evidence>
<feature type="transmembrane region" description="Helical" evidence="8">
    <location>
        <begin position="230"/>
        <end position="250"/>
    </location>
</feature>
<evidence type="ECO:0000259" key="9">
    <source>
        <dbReference type="Pfam" id="PF00535"/>
    </source>
</evidence>
<dbReference type="EMBL" id="JBHUIY010000022">
    <property type="protein sequence ID" value="MFD2234500.1"/>
    <property type="molecule type" value="Genomic_DNA"/>
</dbReference>
<evidence type="ECO:0000256" key="3">
    <source>
        <dbReference type="ARBA" id="ARBA00022679"/>
    </source>
</evidence>
<evidence type="ECO:0000313" key="10">
    <source>
        <dbReference type="EMBL" id="MFD2234500.1"/>
    </source>
</evidence>
<feature type="transmembrane region" description="Helical" evidence="8">
    <location>
        <begin position="270"/>
        <end position="292"/>
    </location>
</feature>
<evidence type="ECO:0000256" key="5">
    <source>
        <dbReference type="ARBA" id="ARBA00022985"/>
    </source>
</evidence>
<keyword evidence="2 10" id="KW-0328">Glycosyltransferase</keyword>
<proteinExistence type="predicted"/>
<evidence type="ECO:0000256" key="2">
    <source>
        <dbReference type="ARBA" id="ARBA00022676"/>
    </source>
</evidence>
<feature type="domain" description="Glycosyltransferase 2-like" evidence="9">
    <location>
        <begin position="3"/>
        <end position="164"/>
    </location>
</feature>
<dbReference type="PANTHER" id="PTHR48090:SF3">
    <property type="entry name" value="UNDECAPRENYL-PHOSPHATE 4-DEOXY-4-FORMAMIDO-L-ARABINOSE TRANSFERASE"/>
    <property type="match status" value="1"/>
</dbReference>
<evidence type="ECO:0000256" key="6">
    <source>
        <dbReference type="ARBA" id="ARBA00022989"/>
    </source>
</evidence>